<feature type="transmembrane region" description="Helical" evidence="8">
    <location>
        <begin position="158"/>
        <end position="180"/>
    </location>
</feature>
<evidence type="ECO:0000256" key="1">
    <source>
        <dbReference type="ARBA" id="ARBA00004651"/>
    </source>
</evidence>
<dbReference type="InParanoid" id="A0A7L4YU06"/>
<evidence type="ECO:0000256" key="5">
    <source>
        <dbReference type="ARBA" id="ARBA00022692"/>
    </source>
</evidence>
<dbReference type="Gene3D" id="1.10.3470.10">
    <property type="entry name" value="ABC transporter involved in vitamin B12 uptake, BtuC"/>
    <property type="match status" value="1"/>
</dbReference>
<dbReference type="GO" id="GO:0022857">
    <property type="term" value="F:transmembrane transporter activity"/>
    <property type="evidence" value="ECO:0007669"/>
    <property type="project" value="InterPro"/>
</dbReference>
<name>A0A7L4YU06_9ACTN</name>
<evidence type="ECO:0000256" key="2">
    <source>
        <dbReference type="ARBA" id="ARBA00007935"/>
    </source>
</evidence>
<evidence type="ECO:0000256" key="8">
    <source>
        <dbReference type="SAM" id="Phobius"/>
    </source>
</evidence>
<protein>
    <submittedName>
        <fullName evidence="9">Iron chelate uptake ABC transporter family permease subunit</fullName>
    </submittedName>
</protein>
<dbReference type="PANTHER" id="PTHR30472">
    <property type="entry name" value="FERRIC ENTEROBACTIN TRANSPORT SYSTEM PERMEASE PROTEIN"/>
    <property type="match status" value="1"/>
</dbReference>
<keyword evidence="5 8" id="KW-0812">Transmembrane</keyword>
<evidence type="ECO:0000256" key="3">
    <source>
        <dbReference type="ARBA" id="ARBA00022448"/>
    </source>
</evidence>
<feature type="transmembrane region" description="Helical" evidence="8">
    <location>
        <begin position="246"/>
        <end position="269"/>
    </location>
</feature>
<dbReference type="KEGG" id="eke:EK0264_12460"/>
<feature type="transmembrane region" description="Helical" evidence="8">
    <location>
        <begin position="200"/>
        <end position="219"/>
    </location>
</feature>
<dbReference type="GO" id="GO:0033214">
    <property type="term" value="P:siderophore-iron import into cell"/>
    <property type="evidence" value="ECO:0007669"/>
    <property type="project" value="TreeGrafter"/>
</dbReference>
<accession>A0A7L4YU06</accession>
<comment type="similarity">
    <text evidence="2">Belongs to the binding-protein-dependent transport system permease family. FecCD subfamily.</text>
</comment>
<feature type="transmembrane region" description="Helical" evidence="8">
    <location>
        <begin position="99"/>
        <end position="119"/>
    </location>
</feature>
<dbReference type="FunFam" id="1.10.3470.10:FF:000001">
    <property type="entry name" value="Vitamin B12 ABC transporter permease BtuC"/>
    <property type="match status" value="1"/>
</dbReference>
<proteinExistence type="inferred from homology"/>
<comment type="subcellular location">
    <subcellularLocation>
        <location evidence="1">Cell membrane</location>
        <topology evidence="1">Multi-pass membrane protein</topology>
    </subcellularLocation>
</comment>
<dbReference type="PANTHER" id="PTHR30472:SF67">
    <property type="entry name" value="PERMEASE OF ABC TRANSPORTER-RELATED"/>
    <property type="match status" value="1"/>
</dbReference>
<evidence type="ECO:0000256" key="6">
    <source>
        <dbReference type="ARBA" id="ARBA00022989"/>
    </source>
</evidence>
<keyword evidence="4" id="KW-1003">Cell membrane</keyword>
<evidence type="ECO:0000313" key="10">
    <source>
        <dbReference type="Proteomes" id="UP000463857"/>
    </source>
</evidence>
<keyword evidence="6 8" id="KW-1133">Transmembrane helix</keyword>
<evidence type="ECO:0000256" key="4">
    <source>
        <dbReference type="ARBA" id="ARBA00022475"/>
    </source>
</evidence>
<gene>
    <name evidence="9" type="ORF">EK0264_12460</name>
</gene>
<feature type="transmembrane region" description="Helical" evidence="8">
    <location>
        <begin position="125"/>
        <end position="146"/>
    </location>
</feature>
<sequence>MTRRRSGSALSITVGVALLVITAVAAVSVGTAQLDFASVWSVLLSRLGIGTSELGGTQAAIVWELRLPRVIGAMVVGAGLALCGAVMQTLMRNPLADPYLLGLSSGAGVGAVVVIVLGVGGGPLVLSLGAFGGALVALLVVLMLAGARGGRLTPTRTILAGVAFAAFASAISALLLVTAAGDAAKRVMLWTFGSLGGLRWDSLGVACVVLAAVTVLVLLHGRTLNSLTFGDRLAGSLGVEVARARWVLLVATAVLTAVLVAICGAIGFVGLVVPHAVAFVTPYDHRLRIPITMIAGALFLTWVDVIARVAFAPREMPIGVMTAIIGVPLFIWLLHRNRRI</sequence>
<dbReference type="CDD" id="cd06550">
    <property type="entry name" value="TM_ABC_iron-siderophores_like"/>
    <property type="match status" value="1"/>
</dbReference>
<dbReference type="OrthoDB" id="9782305at2"/>
<dbReference type="AlphaFoldDB" id="A0A7L4YU06"/>
<evidence type="ECO:0000313" key="9">
    <source>
        <dbReference type="EMBL" id="QHC02423.1"/>
    </source>
</evidence>
<feature type="transmembrane region" description="Helical" evidence="8">
    <location>
        <begin position="289"/>
        <end position="311"/>
    </location>
</feature>
<feature type="transmembrane region" description="Helical" evidence="8">
    <location>
        <begin position="318"/>
        <end position="335"/>
    </location>
</feature>
<evidence type="ECO:0000256" key="7">
    <source>
        <dbReference type="ARBA" id="ARBA00023136"/>
    </source>
</evidence>
<reference evidence="9 10" key="1">
    <citation type="journal article" date="2018" name="Int. J. Syst. Evol. Microbiol.">
        <title>Epidermidibacterium keratini gen. nov., sp. nov., a member of the family Sporichthyaceae, isolated from keratin epidermis.</title>
        <authorList>
            <person name="Lee D.G."/>
            <person name="Trujillo M.E."/>
            <person name="Kang S."/>
            <person name="Nam J.J."/>
            <person name="Kim Y.J."/>
        </authorList>
    </citation>
    <scope>NUCLEOTIDE SEQUENCE [LARGE SCALE GENOMIC DNA]</scope>
    <source>
        <strain evidence="9 10">EPI-7</strain>
    </source>
</reference>
<keyword evidence="7 8" id="KW-0472">Membrane</keyword>
<organism evidence="9 10">
    <name type="scientific">Epidermidibacterium keratini</name>
    <dbReference type="NCBI Taxonomy" id="1891644"/>
    <lineage>
        <taxon>Bacteria</taxon>
        <taxon>Bacillati</taxon>
        <taxon>Actinomycetota</taxon>
        <taxon>Actinomycetes</taxon>
        <taxon>Sporichthyales</taxon>
        <taxon>Sporichthyaceae</taxon>
        <taxon>Epidermidibacterium</taxon>
    </lineage>
</organism>
<feature type="transmembrane region" description="Helical" evidence="8">
    <location>
        <begin position="70"/>
        <end position="87"/>
    </location>
</feature>
<dbReference type="InterPro" id="IPR000522">
    <property type="entry name" value="ABC_transptr_permease_BtuC"/>
</dbReference>
<dbReference type="Pfam" id="PF01032">
    <property type="entry name" value="FecCD"/>
    <property type="match status" value="1"/>
</dbReference>
<dbReference type="GO" id="GO:0005886">
    <property type="term" value="C:plasma membrane"/>
    <property type="evidence" value="ECO:0007669"/>
    <property type="project" value="UniProtKB-SubCell"/>
</dbReference>
<dbReference type="EMBL" id="CP047156">
    <property type="protein sequence ID" value="QHC02423.1"/>
    <property type="molecule type" value="Genomic_DNA"/>
</dbReference>
<dbReference type="SUPFAM" id="SSF81345">
    <property type="entry name" value="ABC transporter involved in vitamin B12 uptake, BtuC"/>
    <property type="match status" value="1"/>
</dbReference>
<keyword evidence="10" id="KW-1185">Reference proteome</keyword>
<keyword evidence="3" id="KW-0813">Transport</keyword>
<dbReference type="Proteomes" id="UP000463857">
    <property type="component" value="Chromosome"/>
</dbReference>
<dbReference type="InterPro" id="IPR037294">
    <property type="entry name" value="ABC_BtuC-like"/>
</dbReference>